<dbReference type="GO" id="GO:0004222">
    <property type="term" value="F:metalloendopeptidase activity"/>
    <property type="evidence" value="ECO:0007669"/>
    <property type="project" value="TreeGrafter"/>
</dbReference>
<dbReference type="AlphaFoldDB" id="A0A5R8QIN1"/>
<feature type="compositionally biased region" description="Gly residues" evidence="3">
    <location>
        <begin position="271"/>
        <end position="293"/>
    </location>
</feature>
<dbReference type="CDD" id="cd12797">
    <property type="entry name" value="M23_peptidase"/>
    <property type="match status" value="1"/>
</dbReference>
<dbReference type="OrthoDB" id="9805070at2"/>
<keyword evidence="7" id="KW-1185">Reference proteome</keyword>
<dbReference type="PANTHER" id="PTHR21666:SF270">
    <property type="entry name" value="MUREIN HYDROLASE ACTIVATOR ENVC"/>
    <property type="match status" value="1"/>
</dbReference>
<dbReference type="InterPro" id="IPR011055">
    <property type="entry name" value="Dup_hybrid_motif"/>
</dbReference>
<protein>
    <submittedName>
        <fullName evidence="6">Uncharacterized protein</fullName>
    </submittedName>
</protein>
<gene>
    <name evidence="6" type="ORF">FEZ08_00380</name>
</gene>
<keyword evidence="2" id="KW-0175">Coiled coil</keyword>
<evidence type="ECO:0000256" key="2">
    <source>
        <dbReference type="SAM" id="Coils"/>
    </source>
</evidence>
<dbReference type="InterPro" id="IPR050570">
    <property type="entry name" value="Cell_wall_metabolism_enzyme"/>
</dbReference>
<organism evidence="6 7">
    <name type="scientific">Culicoidibacter larvae</name>
    <dbReference type="NCBI Taxonomy" id="2579976"/>
    <lineage>
        <taxon>Bacteria</taxon>
        <taxon>Bacillati</taxon>
        <taxon>Bacillota</taxon>
        <taxon>Culicoidibacteria</taxon>
        <taxon>Culicoidibacterales</taxon>
        <taxon>Culicoidibacteraceae</taxon>
        <taxon>Culicoidibacter</taxon>
    </lineage>
</organism>
<dbReference type="PANTHER" id="PTHR21666">
    <property type="entry name" value="PEPTIDASE-RELATED"/>
    <property type="match status" value="1"/>
</dbReference>
<dbReference type="InterPro" id="IPR057309">
    <property type="entry name" value="PcsB_CC"/>
</dbReference>
<dbReference type="EMBL" id="VBWP01000001">
    <property type="protein sequence ID" value="TLG77107.1"/>
    <property type="molecule type" value="Genomic_DNA"/>
</dbReference>
<dbReference type="Gene3D" id="6.10.250.3150">
    <property type="match status" value="1"/>
</dbReference>
<dbReference type="SUPFAM" id="SSF51261">
    <property type="entry name" value="Duplicated hybrid motif"/>
    <property type="match status" value="1"/>
</dbReference>
<keyword evidence="1" id="KW-0732">Signal</keyword>
<reference evidence="6 7" key="1">
    <citation type="submission" date="2019-05" db="EMBL/GenBank/DDBJ databases">
        <title>Culicoidintestinum kansasii gen. nov., sp. nov. from the gastrointestinal tract of the biting midge, Culicoides sonorensis.</title>
        <authorList>
            <person name="Neupane S."/>
            <person name="Ghosh A."/>
            <person name="Gunther S."/>
            <person name="Martin K."/>
            <person name="Zurek L."/>
        </authorList>
    </citation>
    <scope>NUCLEOTIDE SEQUENCE [LARGE SCALE GENOMIC DNA]</scope>
    <source>
        <strain evidence="6 7">CS-1</strain>
    </source>
</reference>
<feature type="domain" description="M23ase beta-sheet core" evidence="4">
    <location>
        <begin position="316"/>
        <end position="414"/>
    </location>
</feature>
<feature type="coiled-coil region" evidence="2">
    <location>
        <begin position="55"/>
        <end position="82"/>
    </location>
</feature>
<proteinExistence type="predicted"/>
<comment type="caution">
    <text evidence="6">The sequence shown here is derived from an EMBL/GenBank/DDBJ whole genome shotgun (WGS) entry which is preliminary data.</text>
</comment>
<dbReference type="Pfam" id="PF24568">
    <property type="entry name" value="CC_PcsB"/>
    <property type="match status" value="1"/>
</dbReference>
<dbReference type="Gene3D" id="2.70.70.10">
    <property type="entry name" value="Glucose Permease (Domain IIA)"/>
    <property type="match status" value="1"/>
</dbReference>
<dbReference type="Pfam" id="PF01551">
    <property type="entry name" value="Peptidase_M23"/>
    <property type="match status" value="1"/>
</dbReference>
<sequence length="450" mass="49014">MNTKKEKKLGARVMNKTLKKVGFSLAAILLLSAYINFTPFNLSGVSTVDGACGTTEECNAEIKRLEEEREKKQAEISGYEDTTDGIQNKIFGLQEERDLIDSQITALDNSISAIDGEIKTLEESITKKHEEIRNRMERMQLAIKGNQYLDFLINSESLTDLIRRADAVESITSYDKDLISQISAEKAQVVAFQEQQAEQRKQQESKKTETETLIAEQQQLQADFKAKIAAAQSSASDLELSQGEVQAQIDKLEELRKQQEEEEKNNNNNNNGGGGEENGGGNESGGGGSGVPSGSGWVLPTASGTVTCSYGCYYDHIGTDIGKYGGTNVLAAATGIVVYTAGGCYEGNRSCNGGFGNVIAISHRINGRDYVTVYAHLQSIYVSEWQTVSAGQSIGYMGNTGDSYGTHLHFEVLVDINYMPGSKATRRAHSVDSVRIIPYPNGGSEWSSSW</sequence>
<evidence type="ECO:0000259" key="4">
    <source>
        <dbReference type="Pfam" id="PF01551"/>
    </source>
</evidence>
<accession>A0A5R8QIN1</accession>
<evidence type="ECO:0000313" key="7">
    <source>
        <dbReference type="Proteomes" id="UP000306912"/>
    </source>
</evidence>
<dbReference type="InterPro" id="IPR016047">
    <property type="entry name" value="M23ase_b-sheet_dom"/>
</dbReference>
<evidence type="ECO:0000313" key="6">
    <source>
        <dbReference type="EMBL" id="TLG77107.1"/>
    </source>
</evidence>
<evidence type="ECO:0000256" key="3">
    <source>
        <dbReference type="SAM" id="MobiDB-lite"/>
    </source>
</evidence>
<dbReference type="InParanoid" id="A0A5R8QIN1"/>
<evidence type="ECO:0000256" key="1">
    <source>
        <dbReference type="ARBA" id="ARBA00022729"/>
    </source>
</evidence>
<feature type="domain" description="Peptidoglycan hydrolase PcsB coiled-coil" evidence="5">
    <location>
        <begin position="118"/>
        <end position="189"/>
    </location>
</feature>
<evidence type="ECO:0000259" key="5">
    <source>
        <dbReference type="Pfam" id="PF24568"/>
    </source>
</evidence>
<name>A0A5R8QIN1_9FIRM</name>
<dbReference type="Proteomes" id="UP000306912">
    <property type="component" value="Unassembled WGS sequence"/>
</dbReference>
<feature type="region of interest" description="Disordered" evidence="3">
    <location>
        <begin position="257"/>
        <end position="293"/>
    </location>
</feature>